<sequence>MLELVQDDEVDDDWPFRSRGEPRLRPSAGSRLAAVRRAFYESAFAAIGTGREARVATYVRAVPGTDVEAAHALLAQYTQEQRWRVSRERFTDPPAGLPPGRRPALIGACRHAGSGYADGILVSDRTALPAADETYESYLRWLHDRFAFIAFLPPAYKGQRCDAP</sequence>
<feature type="region of interest" description="Disordered" evidence="1">
    <location>
        <begin position="1"/>
        <end position="27"/>
    </location>
</feature>
<proteinExistence type="predicted"/>
<dbReference type="EMBL" id="JAAGLQ010000686">
    <property type="protein sequence ID" value="NEA20200.1"/>
    <property type="molecule type" value="Genomic_DNA"/>
</dbReference>
<name>A0A6N9U8M6_STRHA</name>
<dbReference type="Proteomes" id="UP000471293">
    <property type="component" value="Unassembled WGS sequence"/>
</dbReference>
<gene>
    <name evidence="2" type="ORF">G3I29_33065</name>
</gene>
<organism evidence="2 3">
    <name type="scientific">Streptomyces halstedii</name>
    <dbReference type="NCBI Taxonomy" id="1944"/>
    <lineage>
        <taxon>Bacteria</taxon>
        <taxon>Bacillati</taxon>
        <taxon>Actinomycetota</taxon>
        <taxon>Actinomycetes</taxon>
        <taxon>Kitasatosporales</taxon>
        <taxon>Streptomycetaceae</taxon>
        <taxon>Streptomyces</taxon>
    </lineage>
</organism>
<protein>
    <recommendedName>
        <fullName evidence="4">Recombinase family protein</fullName>
    </recommendedName>
</protein>
<evidence type="ECO:0000256" key="1">
    <source>
        <dbReference type="SAM" id="MobiDB-lite"/>
    </source>
</evidence>
<evidence type="ECO:0008006" key="4">
    <source>
        <dbReference type="Google" id="ProtNLM"/>
    </source>
</evidence>
<accession>A0A6N9U8M6</accession>
<dbReference type="AlphaFoldDB" id="A0A6N9U8M6"/>
<dbReference type="RefSeq" id="WP_164349914.1">
    <property type="nucleotide sequence ID" value="NZ_JAAGLQ010000686.1"/>
</dbReference>
<reference evidence="2 3" key="1">
    <citation type="submission" date="2020-01" db="EMBL/GenBank/DDBJ databases">
        <title>Insect and environment-associated Actinomycetes.</title>
        <authorList>
            <person name="Currrie C."/>
            <person name="Chevrette M."/>
            <person name="Carlson C."/>
            <person name="Stubbendieck R."/>
            <person name="Wendt-Pienkowski E."/>
        </authorList>
    </citation>
    <scope>NUCLEOTIDE SEQUENCE [LARGE SCALE GENOMIC DNA]</scope>
    <source>
        <strain evidence="2 3">SID11342</strain>
    </source>
</reference>
<feature type="compositionally biased region" description="Acidic residues" evidence="1">
    <location>
        <begin position="1"/>
        <end position="13"/>
    </location>
</feature>
<evidence type="ECO:0000313" key="2">
    <source>
        <dbReference type="EMBL" id="NEA20200.1"/>
    </source>
</evidence>
<comment type="caution">
    <text evidence="2">The sequence shown here is derived from an EMBL/GenBank/DDBJ whole genome shotgun (WGS) entry which is preliminary data.</text>
</comment>
<feature type="compositionally biased region" description="Basic and acidic residues" evidence="1">
    <location>
        <begin position="14"/>
        <end position="24"/>
    </location>
</feature>
<evidence type="ECO:0000313" key="3">
    <source>
        <dbReference type="Proteomes" id="UP000471293"/>
    </source>
</evidence>